<dbReference type="PROSITE" id="PS51257">
    <property type="entry name" value="PROKAR_LIPOPROTEIN"/>
    <property type="match status" value="1"/>
</dbReference>
<organism evidence="2">
    <name type="scientific">Siphoviridae sp. ctBtT10</name>
    <dbReference type="NCBI Taxonomy" id="2827805"/>
    <lineage>
        <taxon>Viruses</taxon>
        <taxon>Duplodnaviria</taxon>
        <taxon>Heunggongvirae</taxon>
        <taxon>Uroviricota</taxon>
        <taxon>Caudoviricetes</taxon>
    </lineage>
</organism>
<proteinExistence type="predicted"/>
<protein>
    <submittedName>
        <fullName evidence="2">Adhesin</fullName>
    </submittedName>
</protein>
<evidence type="ECO:0000313" key="2">
    <source>
        <dbReference type="EMBL" id="DAF55581.1"/>
    </source>
</evidence>
<dbReference type="EMBL" id="BK032694">
    <property type="protein sequence ID" value="DAF55581.1"/>
    <property type="molecule type" value="Genomic_DNA"/>
</dbReference>
<feature type="compositionally biased region" description="Low complexity" evidence="1">
    <location>
        <begin position="21"/>
        <end position="51"/>
    </location>
</feature>
<name>A0A8S5SWZ6_9CAUD</name>
<reference evidence="2" key="1">
    <citation type="journal article" date="2021" name="Proc. Natl. Acad. Sci. U.S.A.">
        <title>A Catalog of Tens of Thousands of Viruses from Human Metagenomes Reveals Hidden Associations with Chronic Diseases.</title>
        <authorList>
            <person name="Tisza M.J."/>
            <person name="Buck C.B."/>
        </authorList>
    </citation>
    <scope>NUCLEOTIDE SEQUENCE</scope>
    <source>
        <strain evidence="2">CtBtT10</strain>
    </source>
</reference>
<feature type="region of interest" description="Disordered" evidence="1">
    <location>
        <begin position="21"/>
        <end position="54"/>
    </location>
</feature>
<accession>A0A8S5SWZ6</accession>
<sequence>MKKVTLATIAALALLLTGCSQQESESKPSQEQSTEQVSSSSETSTSSTSSSDVLQGRSAYDVFVENFKAWVHDTDSTATVTSTEKDIAITLAIALTDEQIQKAQPMVDGMLKIKQSGEEELRKYDPNFKAPNLIVLDVNAKVIAQEQGGKMILDK</sequence>
<evidence type="ECO:0000256" key="1">
    <source>
        <dbReference type="SAM" id="MobiDB-lite"/>
    </source>
</evidence>